<feature type="compositionally biased region" description="Low complexity" evidence="4">
    <location>
        <begin position="852"/>
        <end position="868"/>
    </location>
</feature>
<feature type="domain" description="Nucleoporin Nup159/Nup146 N-terminal" evidence="5">
    <location>
        <begin position="58"/>
        <end position="436"/>
    </location>
</feature>
<keyword evidence="2" id="KW-0813">Transport</keyword>
<dbReference type="GO" id="GO:0017056">
    <property type="term" value="F:structural constituent of nuclear pore"/>
    <property type="evidence" value="ECO:0007669"/>
    <property type="project" value="TreeGrafter"/>
</dbReference>
<dbReference type="PANTHER" id="PTHR23193">
    <property type="entry name" value="NUCLEAR PORE COMPLEX PROTEIN NUP"/>
    <property type="match status" value="1"/>
</dbReference>
<feature type="compositionally biased region" description="Polar residues" evidence="4">
    <location>
        <begin position="673"/>
        <end position="685"/>
    </location>
</feature>
<feature type="compositionally biased region" description="Basic and acidic residues" evidence="4">
    <location>
        <begin position="895"/>
        <end position="911"/>
    </location>
</feature>
<evidence type="ECO:0000256" key="4">
    <source>
        <dbReference type="SAM" id="MobiDB-lite"/>
    </source>
</evidence>
<sequence>MAFSFGNPGNTMAGGAGAGAGGLTVGADLEVIQTEGLGFLSIAGEAKVQLTSRWSPVPAPTASLISIASSKGLVAAASPDVLIIATTESVRKAFQSPKNGDSEVRPFEPQAKLPLPMRISHLSFTADEQFLIISAEQGGGLAIYDVQALSQGSSQTSFELSTNGETLRALVPNPMPEMAELCAIVTNSGKLLMANLKERTLVNSQNGPVLKAQVSCASWSTKGKQLVAGMANGTVSQMTPDGTEKAQIPKPPSLGDYYVSSISWLENNVFLVVHNETNGQPGSSAYHIVTRHVPHGQQPSFEFRKLTDPVEPFGSDKTPNHHILRIRDYPPSLHDLLLVSSTATESIGLLTRSKTPLASDKPADKIADVFTTTEFADDSKRAQLPLSEDLSETFPVGVALDLSSKDKVYKPIPGDEIEYSPGPLPGFWALNNEGVLSCWWIIYNDSIRQGVTYPGMAAVAGTAAAQPAQPSSPAAASPFARSTTAAPAFGSGSTSAFGSGSALGAKPSPWGSAQASTTTTGSTLGSSSFGGAGSSSTPAFGAPSFGTPSFGKPAAPAFGQSSAMGLGMRASPWASGSTAAAAPAFGQHGFGSAAPSALGAGKVFGSSTATTSPSSGGFASFASKGGFSSLTSGTTGGSIFGSSSTSKPLGAFGSGTPEVSMDTDTAFPPPTSKPQGTNALGTSSPFVLGTTFKPDTTSVTDNEKPKEEKSGSLFGNNFGLALGDTAKEALNETSKDEDMDATTPVAEQPKPMSILASTTPTTTPAPSKFFGTSPAPTTGPFGSASKTASSGFPAIFGRNSLGSKKLEDAAPKVPEVKAESALKNPFKTESVLKNPFKSLEAPLPPESTSKASFPLGDSSSSSTLSVLSPQTVTNTPMKVAEDAPLPPDFTAKTPKPKDEAAAPSEKTEPSKTPEAAPLPPDFLQVKPEQKTEEPPLPPLPTAKPPSSEEAPLPPDFLAKPKDKEPVPEAAPLPPDFLSKPSSQQPPPVPSVPSSDDDDLEESEVSEEEESQEQGSEAASEGSGVDVAKDLSPSSTALGHTPGFTPQSSFGGMAGSTFSSLSRPGPDQSSRRLFGEVSRNAPVFAQPAPISPRSPSPVRSAVPTRMLRPEASRSVSAPGMASQILGSSRSAAPGPSFGKSITARAQPIEDPNVVLQRQILAKRQQEENEALKEDEEYEHIQTFIESHIEPTPEIGDFVAFTSSNPESETSTIASQAEALYKDINGMIQTLALNARTLKGFIKGHTELYKDGGPRTKEDLEDPDSWVLCEAEDLGQILDHELAEELEDGRLKDFGETWDACQDLLRDMPKLRAKQEDMKRVVGTLLDPDQAAATRSLPLSAEQAEQQNDLRRSYAQMTKLLAEAESAVTMLKTKIASAAGAAGRGAAVPTVEAVMKTIVKMTSMAEKRSGDIDVLENQMRKLRMGSVGAGGAGSREGTPFMTPPRRSVASPDPRKSLASSVASYGGGVRGTPPRRKISGFSEEEKREIRQKREKKQAVLDRLRAGLEKAGPNVSRLTDEDYA</sequence>
<feature type="compositionally biased region" description="Pro residues" evidence="4">
    <location>
        <begin position="934"/>
        <end position="943"/>
    </location>
</feature>
<feature type="compositionally biased region" description="Low complexity" evidence="4">
    <location>
        <begin position="500"/>
        <end position="527"/>
    </location>
</feature>
<feature type="compositionally biased region" description="Low complexity" evidence="4">
    <location>
        <begin position="756"/>
        <end position="767"/>
    </location>
</feature>
<dbReference type="GO" id="GO:0005643">
    <property type="term" value="C:nuclear pore"/>
    <property type="evidence" value="ECO:0007669"/>
    <property type="project" value="TreeGrafter"/>
</dbReference>
<dbReference type="PANTHER" id="PTHR23193:SF23">
    <property type="entry name" value="NUCLEAR PORE COMPLEX PROTEIN NUP153"/>
    <property type="match status" value="1"/>
</dbReference>
<dbReference type="GO" id="GO:0008139">
    <property type="term" value="F:nuclear localization sequence binding"/>
    <property type="evidence" value="ECO:0007669"/>
    <property type="project" value="TreeGrafter"/>
</dbReference>
<dbReference type="GO" id="GO:0006606">
    <property type="term" value="P:protein import into nucleus"/>
    <property type="evidence" value="ECO:0007669"/>
    <property type="project" value="TreeGrafter"/>
</dbReference>
<evidence type="ECO:0000256" key="3">
    <source>
        <dbReference type="ARBA" id="ARBA00023242"/>
    </source>
</evidence>
<evidence type="ECO:0000313" key="7">
    <source>
        <dbReference type="Proteomes" id="UP001174694"/>
    </source>
</evidence>
<evidence type="ECO:0000313" key="6">
    <source>
        <dbReference type="EMBL" id="KAJ9139090.1"/>
    </source>
</evidence>
<feature type="compositionally biased region" description="Basic and acidic residues" evidence="4">
    <location>
        <begin position="701"/>
        <end position="710"/>
    </location>
</feature>
<name>A0AA38RJI5_9PEZI</name>
<feature type="region of interest" description="Disordered" evidence="4">
    <location>
        <begin position="1501"/>
        <end position="1520"/>
    </location>
</feature>
<dbReference type="InterPro" id="IPR026054">
    <property type="entry name" value="Nucleoporin"/>
</dbReference>
<dbReference type="Proteomes" id="UP001174694">
    <property type="component" value="Unassembled WGS sequence"/>
</dbReference>
<dbReference type="Gene3D" id="2.130.10.10">
    <property type="entry name" value="YVTN repeat-like/Quinoprotein amine dehydrogenase"/>
    <property type="match status" value="1"/>
</dbReference>
<gene>
    <name evidence="6" type="ORF">NKR23_g8065</name>
</gene>
<dbReference type="FunFam" id="2.130.10.10:FF:000645">
    <property type="entry name" value="Putative nuclear pore complex subunit Nup159"/>
    <property type="match status" value="1"/>
</dbReference>
<protein>
    <submittedName>
        <fullName evidence="6">Nuclear pore complex subunit</fullName>
    </submittedName>
</protein>
<dbReference type="GO" id="GO:0006405">
    <property type="term" value="P:RNA export from nucleus"/>
    <property type="evidence" value="ECO:0007669"/>
    <property type="project" value="TreeGrafter"/>
</dbReference>
<dbReference type="InterPro" id="IPR015943">
    <property type="entry name" value="WD40/YVTN_repeat-like_dom_sf"/>
</dbReference>
<keyword evidence="7" id="KW-1185">Reference proteome</keyword>
<dbReference type="InterPro" id="IPR039462">
    <property type="entry name" value="Nup159/Nup146_N"/>
</dbReference>
<dbReference type="SUPFAM" id="SSF117289">
    <property type="entry name" value="Nucleoporin domain"/>
    <property type="match status" value="1"/>
</dbReference>
<feature type="region of interest" description="Disordered" evidence="4">
    <location>
        <begin position="730"/>
        <end position="1119"/>
    </location>
</feature>
<organism evidence="6 7">
    <name type="scientific">Pleurostoma richardsiae</name>
    <dbReference type="NCBI Taxonomy" id="41990"/>
    <lineage>
        <taxon>Eukaryota</taxon>
        <taxon>Fungi</taxon>
        <taxon>Dikarya</taxon>
        <taxon>Ascomycota</taxon>
        <taxon>Pezizomycotina</taxon>
        <taxon>Sordariomycetes</taxon>
        <taxon>Sordariomycetidae</taxon>
        <taxon>Calosphaeriales</taxon>
        <taxon>Pleurostomataceae</taxon>
        <taxon>Pleurostoma</taxon>
    </lineage>
</organism>
<feature type="region of interest" description="Disordered" evidence="4">
    <location>
        <begin position="500"/>
        <end position="530"/>
    </location>
</feature>
<reference evidence="6" key="1">
    <citation type="submission" date="2022-07" db="EMBL/GenBank/DDBJ databases">
        <title>Fungi with potential for degradation of polypropylene.</title>
        <authorList>
            <person name="Gostincar C."/>
        </authorList>
    </citation>
    <scope>NUCLEOTIDE SEQUENCE</scope>
    <source>
        <strain evidence="6">EXF-13308</strain>
    </source>
</reference>
<dbReference type="EMBL" id="JANBVO010000027">
    <property type="protein sequence ID" value="KAJ9139090.1"/>
    <property type="molecule type" value="Genomic_DNA"/>
</dbReference>
<comment type="subcellular location">
    <subcellularLocation>
        <location evidence="1">Nucleus</location>
    </subcellularLocation>
</comment>
<feature type="compositionally biased region" description="Polar residues" evidence="4">
    <location>
        <begin position="1031"/>
        <end position="1061"/>
    </location>
</feature>
<comment type="caution">
    <text evidence="6">The sequence shown here is derived from an EMBL/GenBank/DDBJ whole genome shotgun (WGS) entry which is preliminary data.</text>
</comment>
<keyword evidence="3" id="KW-0539">Nucleus</keyword>
<proteinExistence type="predicted"/>
<feature type="region of interest" description="Disordered" evidence="4">
    <location>
        <begin position="637"/>
        <end position="718"/>
    </location>
</feature>
<feature type="compositionally biased region" description="Basic and acidic residues" evidence="4">
    <location>
        <begin position="804"/>
        <end position="820"/>
    </location>
</feature>
<evidence type="ECO:0000259" key="5">
    <source>
        <dbReference type="Pfam" id="PF16755"/>
    </source>
</evidence>
<accession>A0AA38RJI5</accession>
<evidence type="ECO:0000256" key="1">
    <source>
        <dbReference type="ARBA" id="ARBA00004123"/>
    </source>
</evidence>
<evidence type="ECO:0000256" key="2">
    <source>
        <dbReference type="ARBA" id="ARBA00022448"/>
    </source>
</evidence>
<feature type="compositionally biased region" description="Acidic residues" evidence="4">
    <location>
        <begin position="994"/>
        <end position="1011"/>
    </location>
</feature>
<feature type="region of interest" description="Disordered" evidence="4">
    <location>
        <begin position="1423"/>
        <end position="1494"/>
    </location>
</feature>
<feature type="compositionally biased region" description="Low complexity" evidence="4">
    <location>
        <begin position="1012"/>
        <end position="1024"/>
    </location>
</feature>
<dbReference type="Pfam" id="PF16755">
    <property type="entry name" value="Beta-prop_NUP159_NUP214"/>
    <property type="match status" value="1"/>
</dbReference>